<dbReference type="PATRIC" id="fig|1137281.3.peg.1977"/>
<sequence>MRKITLIAPESFGYLDFLLKELQSLPETQAVFINYSNIKYTYSSVFDKLLNLFRKLVLKKNIKDLYKSKVVLNTVKSNGVQDFIIVVRPDKLELETVIALKAYAKNYYSFFFDAISNFPEKSSLIPYFDTVFSYEKEDVEKYNLTFITNFIYDFNSAKFKSSTCKIFNISSYDERFESLEKMASYFKSKELDYTILVRKEKAETSSLVTFIQEYIPLTKVKEYLLEADVLLDIQKENQYGLSFRVFESLGYKKKLITTNADIVHYDFYNPNNIAVVDVHNIQIPDAFFKTPYEEIPKDVLYKYTLAGWIENVFNLKSV</sequence>
<gene>
    <name evidence="1" type="ORF">D778_00545</name>
</gene>
<dbReference type="OrthoDB" id="3251881at2"/>
<dbReference type="AlphaFoldDB" id="M7MHL6"/>
<organism evidence="1 2">
    <name type="scientific">Xanthomarina gelatinilytica</name>
    <dbReference type="NCBI Taxonomy" id="1137281"/>
    <lineage>
        <taxon>Bacteria</taxon>
        <taxon>Pseudomonadati</taxon>
        <taxon>Bacteroidota</taxon>
        <taxon>Flavobacteriia</taxon>
        <taxon>Flavobacteriales</taxon>
        <taxon>Flavobacteriaceae</taxon>
        <taxon>Xanthomarina</taxon>
    </lineage>
</organism>
<dbReference type="eggNOG" id="COG4641">
    <property type="taxonomic scope" value="Bacteria"/>
</dbReference>
<dbReference type="Proteomes" id="UP000012024">
    <property type="component" value="Unassembled WGS sequence"/>
</dbReference>
<keyword evidence="2" id="KW-1185">Reference proteome</keyword>
<accession>M7MHL6</accession>
<reference evidence="1 2" key="1">
    <citation type="submission" date="2012-12" db="EMBL/GenBank/DDBJ databases">
        <title>Genome assembly of Formosa sp. AK20.</title>
        <authorList>
            <person name="Kumar R."/>
            <person name="Khatri I."/>
            <person name="Vaidya B."/>
            <person name="Subramanian S."/>
            <person name="Pinnaka A."/>
        </authorList>
    </citation>
    <scope>NUCLEOTIDE SEQUENCE [LARGE SCALE GENOMIC DNA]</scope>
    <source>
        <strain evidence="1 2">AK20</strain>
    </source>
</reference>
<evidence type="ECO:0000313" key="1">
    <source>
        <dbReference type="EMBL" id="EMQ94591.1"/>
    </source>
</evidence>
<dbReference type="RefSeq" id="WP_007650188.1">
    <property type="nucleotide sequence ID" value="NZ_ANLA01000015.1"/>
</dbReference>
<evidence type="ECO:0008006" key="3">
    <source>
        <dbReference type="Google" id="ProtNLM"/>
    </source>
</evidence>
<dbReference type="GeneID" id="98641842"/>
<comment type="caution">
    <text evidence="1">The sequence shown here is derived from an EMBL/GenBank/DDBJ whole genome shotgun (WGS) entry which is preliminary data.</text>
</comment>
<evidence type="ECO:0000313" key="2">
    <source>
        <dbReference type="Proteomes" id="UP000012024"/>
    </source>
</evidence>
<proteinExistence type="predicted"/>
<protein>
    <recommendedName>
        <fullName evidence="3">Lipopolysaccharide core biosynthesis protein rfaS</fullName>
    </recommendedName>
</protein>
<name>M7MHL6_9FLAO</name>
<dbReference type="EMBL" id="ANLA01000015">
    <property type="protein sequence ID" value="EMQ94591.1"/>
    <property type="molecule type" value="Genomic_DNA"/>
</dbReference>